<feature type="compositionally biased region" description="Polar residues" evidence="1">
    <location>
        <begin position="1"/>
        <end position="17"/>
    </location>
</feature>
<evidence type="ECO:0000313" key="2">
    <source>
        <dbReference type="EMBL" id="GFY66678.1"/>
    </source>
</evidence>
<accession>A0A8X7CEY5</accession>
<keyword evidence="3" id="KW-1185">Reference proteome</keyword>
<protein>
    <submittedName>
        <fullName evidence="2">Uncharacterized protein</fullName>
    </submittedName>
</protein>
<sequence>MQQFRSTTSIISKTQNPSRERTSLKSRQTLSFASVTERDRHQLLTRYIITMAEKPSPTFLDRNRTLKSRANAQQGSIISAKKQVSGGVQKCTVGGTQILDFSATTCSCSCRMVRNYALVVIVF</sequence>
<feature type="region of interest" description="Disordered" evidence="1">
    <location>
        <begin position="1"/>
        <end position="27"/>
    </location>
</feature>
<evidence type="ECO:0000256" key="1">
    <source>
        <dbReference type="SAM" id="MobiDB-lite"/>
    </source>
</evidence>
<name>A0A8X7CEY5_9ARAC</name>
<dbReference type="AlphaFoldDB" id="A0A8X7CEY5"/>
<evidence type="ECO:0000313" key="3">
    <source>
        <dbReference type="Proteomes" id="UP000886998"/>
    </source>
</evidence>
<reference evidence="2" key="1">
    <citation type="submission" date="2020-08" db="EMBL/GenBank/DDBJ databases">
        <title>Multicomponent nature underlies the extraordinary mechanical properties of spider dragline silk.</title>
        <authorList>
            <person name="Kono N."/>
            <person name="Nakamura H."/>
            <person name="Mori M."/>
            <person name="Yoshida Y."/>
            <person name="Ohtoshi R."/>
            <person name="Malay A.D."/>
            <person name="Moran D.A.P."/>
            <person name="Tomita M."/>
            <person name="Numata K."/>
            <person name="Arakawa K."/>
        </authorList>
    </citation>
    <scope>NUCLEOTIDE SEQUENCE</scope>
</reference>
<gene>
    <name evidence="2" type="ORF">TNIN_381321</name>
</gene>
<proteinExistence type="predicted"/>
<dbReference type="Proteomes" id="UP000886998">
    <property type="component" value="Unassembled WGS sequence"/>
</dbReference>
<comment type="caution">
    <text evidence="2">The sequence shown here is derived from an EMBL/GenBank/DDBJ whole genome shotgun (WGS) entry which is preliminary data.</text>
</comment>
<dbReference type="EMBL" id="BMAV01016192">
    <property type="protein sequence ID" value="GFY66678.1"/>
    <property type="molecule type" value="Genomic_DNA"/>
</dbReference>
<organism evidence="2 3">
    <name type="scientific">Trichonephila inaurata madagascariensis</name>
    <dbReference type="NCBI Taxonomy" id="2747483"/>
    <lineage>
        <taxon>Eukaryota</taxon>
        <taxon>Metazoa</taxon>
        <taxon>Ecdysozoa</taxon>
        <taxon>Arthropoda</taxon>
        <taxon>Chelicerata</taxon>
        <taxon>Arachnida</taxon>
        <taxon>Araneae</taxon>
        <taxon>Araneomorphae</taxon>
        <taxon>Entelegynae</taxon>
        <taxon>Araneoidea</taxon>
        <taxon>Nephilidae</taxon>
        <taxon>Trichonephila</taxon>
        <taxon>Trichonephila inaurata</taxon>
    </lineage>
</organism>